<comment type="caution">
    <text evidence="1">The sequence shown here is derived from an EMBL/GenBank/DDBJ whole genome shotgun (WGS) entry which is preliminary data.</text>
</comment>
<dbReference type="PATRIC" id="fig|1423745.4.peg.1304"/>
<gene>
    <name evidence="1" type="ORF">FC87_GL001238</name>
</gene>
<dbReference type="PANTHER" id="PTHR30289">
    <property type="entry name" value="UNCHARACTERIZED PROTEIN YBCL-RELATED"/>
    <property type="match status" value="1"/>
</dbReference>
<organism evidence="1 2">
    <name type="scientific">Fructilactobacillus florum DSM 22689 = JCM 16035</name>
    <dbReference type="NCBI Taxonomy" id="1423745"/>
    <lineage>
        <taxon>Bacteria</taxon>
        <taxon>Bacillati</taxon>
        <taxon>Bacillota</taxon>
        <taxon>Bacilli</taxon>
        <taxon>Lactobacillales</taxon>
        <taxon>Lactobacillaceae</taxon>
        <taxon>Fructilactobacillus</taxon>
    </lineage>
</organism>
<dbReference type="CDD" id="cd00865">
    <property type="entry name" value="PEBP_bact_arch"/>
    <property type="match status" value="1"/>
</dbReference>
<dbReference type="SUPFAM" id="SSF49777">
    <property type="entry name" value="PEBP-like"/>
    <property type="match status" value="1"/>
</dbReference>
<dbReference type="Pfam" id="PF01161">
    <property type="entry name" value="PBP"/>
    <property type="match status" value="1"/>
</dbReference>
<dbReference type="Gene3D" id="3.90.280.10">
    <property type="entry name" value="PEBP-like"/>
    <property type="match status" value="1"/>
</dbReference>
<sequence>MTTGGVPMKIQVPLSNGYLPDAYTKHASAKYQLHHHPITSFPITFEDVPKTAVSLALVLLDDDAIPVCGFTYIHWVAANLPATLTELPENASQSDIVAMTHGNNSLAGNLVQETDPRLFQHYLGPMPPDKEHQYQLTVYAVDQKLPLTDGFWLNQLYQQLEGHVLASASIKLPVKN</sequence>
<name>A0A0R2CFX6_9LACO</name>
<evidence type="ECO:0000313" key="2">
    <source>
        <dbReference type="Proteomes" id="UP000051586"/>
    </source>
</evidence>
<dbReference type="AlphaFoldDB" id="A0A0R2CFX6"/>
<evidence type="ECO:0000313" key="1">
    <source>
        <dbReference type="EMBL" id="KRM90552.1"/>
    </source>
</evidence>
<dbReference type="InterPro" id="IPR008914">
    <property type="entry name" value="PEBP"/>
</dbReference>
<dbReference type="Proteomes" id="UP000051586">
    <property type="component" value="Unassembled WGS sequence"/>
</dbReference>
<protein>
    <submittedName>
        <fullName evidence="1">YbhB YbcL family protein</fullName>
    </submittedName>
</protein>
<reference evidence="1 2" key="1">
    <citation type="journal article" date="2015" name="Genome Announc.">
        <title>Expanding the biotechnology potential of lactobacilli through comparative genomics of 213 strains and associated genera.</title>
        <authorList>
            <person name="Sun Z."/>
            <person name="Harris H.M."/>
            <person name="McCann A."/>
            <person name="Guo C."/>
            <person name="Argimon S."/>
            <person name="Zhang W."/>
            <person name="Yang X."/>
            <person name="Jeffery I.B."/>
            <person name="Cooney J.C."/>
            <person name="Kagawa T.F."/>
            <person name="Liu W."/>
            <person name="Song Y."/>
            <person name="Salvetti E."/>
            <person name="Wrobel A."/>
            <person name="Rasinkangas P."/>
            <person name="Parkhill J."/>
            <person name="Rea M.C."/>
            <person name="O'Sullivan O."/>
            <person name="Ritari J."/>
            <person name="Douillard F.P."/>
            <person name="Paul Ross R."/>
            <person name="Yang R."/>
            <person name="Briner A.E."/>
            <person name="Felis G.E."/>
            <person name="de Vos W.M."/>
            <person name="Barrangou R."/>
            <person name="Klaenhammer T.R."/>
            <person name="Caufield P.W."/>
            <person name="Cui Y."/>
            <person name="Zhang H."/>
            <person name="O'Toole P.W."/>
        </authorList>
    </citation>
    <scope>NUCLEOTIDE SEQUENCE [LARGE SCALE GENOMIC DNA]</scope>
    <source>
        <strain evidence="1 2">DSM 22689</strain>
    </source>
</reference>
<dbReference type="STRING" id="1423745.GCA_001311215_00721"/>
<dbReference type="InterPro" id="IPR005247">
    <property type="entry name" value="YbhB_YbcL/LppC-like"/>
</dbReference>
<dbReference type="PANTHER" id="PTHR30289:SF1">
    <property type="entry name" value="PEBP (PHOSPHATIDYLETHANOLAMINE-BINDING PROTEIN) FAMILY PROTEIN"/>
    <property type="match status" value="1"/>
</dbReference>
<dbReference type="NCBIfam" id="TIGR00481">
    <property type="entry name" value="YbhB/YbcL family Raf kinase inhibitor-like protein"/>
    <property type="match status" value="1"/>
</dbReference>
<dbReference type="InterPro" id="IPR036610">
    <property type="entry name" value="PEBP-like_sf"/>
</dbReference>
<dbReference type="EMBL" id="AYZI01000008">
    <property type="protein sequence ID" value="KRM90552.1"/>
    <property type="molecule type" value="Genomic_DNA"/>
</dbReference>
<proteinExistence type="predicted"/>
<accession>A0A0R2CFX6</accession>